<dbReference type="Gene3D" id="3.30.200.20">
    <property type="entry name" value="Phosphorylase Kinase, domain 1"/>
    <property type="match status" value="1"/>
</dbReference>
<dbReference type="Proteomes" id="UP000030475">
    <property type="component" value="Unassembled WGS sequence"/>
</dbReference>
<dbReference type="GO" id="GO:0016301">
    <property type="term" value="F:kinase activity"/>
    <property type="evidence" value="ECO:0007669"/>
    <property type="project" value="UniProtKB-KW"/>
</dbReference>
<evidence type="ECO:0000256" key="1">
    <source>
        <dbReference type="ARBA" id="ARBA00010165"/>
    </source>
</evidence>
<comment type="caution">
    <text evidence="7">The sequence shown here is derived from an EMBL/GenBank/DDBJ whole genome shotgun (WGS) entry which is preliminary data.</text>
</comment>
<dbReference type="PANTHER" id="PTHR34273">
    <property type="entry name" value="METHYLTHIORIBOSE KINASE"/>
    <property type="match status" value="1"/>
</dbReference>
<feature type="domain" description="Aminoglycoside phosphotransferase" evidence="6">
    <location>
        <begin position="31"/>
        <end position="259"/>
    </location>
</feature>
<accession>A0AA40JIC2</accession>
<dbReference type="Pfam" id="PF01636">
    <property type="entry name" value="APH"/>
    <property type="match status" value="1"/>
</dbReference>
<evidence type="ECO:0000256" key="4">
    <source>
        <dbReference type="ARBA" id="ARBA00022777"/>
    </source>
</evidence>
<keyword evidence="3" id="KW-0547">Nucleotide-binding</keyword>
<dbReference type="InterPro" id="IPR002575">
    <property type="entry name" value="Aminoglycoside_PTrfase"/>
</dbReference>
<keyword evidence="5" id="KW-0067">ATP-binding</keyword>
<evidence type="ECO:0000256" key="2">
    <source>
        <dbReference type="ARBA" id="ARBA00022679"/>
    </source>
</evidence>
<organism evidence="7 8">
    <name type="scientific">Burkholderia pseudomallei</name>
    <name type="common">Pseudomonas pseudomallei</name>
    <dbReference type="NCBI Taxonomy" id="28450"/>
    <lineage>
        <taxon>Bacteria</taxon>
        <taxon>Pseudomonadati</taxon>
        <taxon>Pseudomonadota</taxon>
        <taxon>Betaproteobacteria</taxon>
        <taxon>Burkholderiales</taxon>
        <taxon>Burkholderiaceae</taxon>
        <taxon>Burkholderia</taxon>
        <taxon>pseudomallei group</taxon>
    </lineage>
</organism>
<dbReference type="Gene3D" id="3.90.1200.10">
    <property type="match status" value="1"/>
</dbReference>
<dbReference type="RefSeq" id="WP_038740730.1">
    <property type="nucleotide sequence ID" value="NZ_KN323090.1"/>
</dbReference>
<keyword evidence="4" id="KW-0418">Kinase</keyword>
<gene>
    <name evidence="7" type="ORF">Y036_6106</name>
</gene>
<reference evidence="7 8" key="1">
    <citation type="submission" date="2014-08" db="EMBL/GenBank/DDBJ databases">
        <authorList>
            <person name="Bunnell A."/>
            <person name="Chain P.S."/>
            <person name="Chertkov O."/>
            <person name="Currie B.J."/>
            <person name="Daligault H.E."/>
            <person name="Davenport K.W."/>
            <person name="Davis C."/>
            <person name="Gleasner C.D."/>
            <person name="Johnson S.L."/>
            <person name="Kaestli M."/>
            <person name="Koren S."/>
            <person name="Kunde Y.A."/>
            <person name="Mayo M."/>
            <person name="McMurry K.K."/>
            <person name="Price E.P."/>
            <person name="Reitenga K.G."/>
            <person name="Robison R."/>
            <person name="Rosovitz M.J."/>
            <person name="Sarovich D.S."/>
            <person name="Teshima H."/>
        </authorList>
    </citation>
    <scope>NUCLEOTIDE SEQUENCE [LARGE SCALE GENOMIC DNA]</scope>
    <source>
        <strain evidence="7 8">MSHR44</strain>
    </source>
</reference>
<proteinExistence type="inferred from homology"/>
<name>A0AA40JIC2_BURPE</name>
<keyword evidence="2" id="KW-0808">Transferase</keyword>
<evidence type="ECO:0000313" key="8">
    <source>
        <dbReference type="Proteomes" id="UP000030475"/>
    </source>
</evidence>
<evidence type="ECO:0000313" key="7">
    <source>
        <dbReference type="EMBL" id="KGX17086.1"/>
    </source>
</evidence>
<comment type="similarity">
    <text evidence="1">Belongs to the methylthioribose kinase family.</text>
</comment>
<protein>
    <submittedName>
        <fullName evidence="7">Phosphotransferase enzyme family protein</fullName>
    </submittedName>
</protein>
<sequence>MSRLEHNAYLELHEPLQKMGLLRSGEVVIFAPLTGGVSSDILLATTSTRKFCIKRALTQLKVAELWTAPVERNAAEAAWLLQVGAWLPEHVPAVIGEARADGMFAMDYLPPDTHPVWKAQLSKGLCDAAFAARVGDVLARIHALSAGDRTIADTFANDQTFESIRLDPYFRFTAVKYPQLARRLNALADQTLSTRVALVHGDVSPKNILCSDLGPVFIDAECAWYGDPAFDLAFCLTHLLLKSVWHPEWRANYVRCYDALARAYLQGVDWESVTGLSERCATLIPALLLARVDGKSPVEYLPQRAEKAFVRQGAISLLVNPVRSTVELGELWLRREHE</sequence>
<dbReference type="GO" id="GO:0005524">
    <property type="term" value="F:ATP binding"/>
    <property type="evidence" value="ECO:0007669"/>
    <property type="project" value="UniProtKB-KW"/>
</dbReference>
<dbReference type="SUPFAM" id="SSF56112">
    <property type="entry name" value="Protein kinase-like (PK-like)"/>
    <property type="match status" value="1"/>
</dbReference>
<dbReference type="InterPro" id="IPR011009">
    <property type="entry name" value="Kinase-like_dom_sf"/>
</dbReference>
<evidence type="ECO:0000256" key="5">
    <source>
        <dbReference type="ARBA" id="ARBA00022840"/>
    </source>
</evidence>
<dbReference type="PANTHER" id="PTHR34273:SF2">
    <property type="entry name" value="METHYLTHIORIBOSE KINASE"/>
    <property type="match status" value="1"/>
</dbReference>
<dbReference type="EMBL" id="JQIM01000007">
    <property type="protein sequence ID" value="KGX17086.1"/>
    <property type="molecule type" value="Genomic_DNA"/>
</dbReference>
<evidence type="ECO:0000259" key="6">
    <source>
        <dbReference type="Pfam" id="PF01636"/>
    </source>
</evidence>
<dbReference type="AlphaFoldDB" id="A0AA40JIC2"/>
<evidence type="ECO:0000256" key="3">
    <source>
        <dbReference type="ARBA" id="ARBA00022741"/>
    </source>
</evidence>